<keyword evidence="11 12" id="KW-0472">Membrane</keyword>
<feature type="transmembrane region" description="Helical" evidence="12">
    <location>
        <begin position="78"/>
        <end position="99"/>
    </location>
</feature>
<evidence type="ECO:0000256" key="8">
    <source>
        <dbReference type="ARBA" id="ARBA00022982"/>
    </source>
</evidence>
<protein>
    <submittedName>
        <fullName evidence="13">Cytochrome bd menaquinol oxidase subunit I</fullName>
        <ecNumber evidence="13">1.10.3.-</ecNumber>
    </submittedName>
</protein>
<comment type="subcellular location">
    <subcellularLocation>
        <location evidence="1">Cell membrane</location>
        <topology evidence="1">Multi-pass membrane protein</topology>
    </subcellularLocation>
</comment>
<evidence type="ECO:0000256" key="2">
    <source>
        <dbReference type="ARBA" id="ARBA00009819"/>
    </source>
</evidence>
<proteinExistence type="inferred from homology"/>
<keyword evidence="8 12" id="KW-0249">Electron transport</keyword>
<reference evidence="13" key="1">
    <citation type="journal article" date="2022" name="Int. J. Syst. Evol. Microbiol.">
        <title>Pseudomonas aegrilactucae sp. nov. and Pseudomonas morbosilactucae sp. nov., pathogens causing bacterial rot of lettuce in Japan.</title>
        <authorList>
            <person name="Sawada H."/>
            <person name="Fujikawa T."/>
            <person name="Satou M."/>
        </authorList>
    </citation>
    <scope>NUCLEOTIDE SEQUENCE</scope>
    <source>
        <strain evidence="13">0166_1</strain>
    </source>
</reference>
<evidence type="ECO:0000256" key="5">
    <source>
        <dbReference type="ARBA" id="ARBA00022617"/>
    </source>
</evidence>
<keyword evidence="7 12" id="KW-0479">Metal-binding</keyword>
<dbReference type="EC" id="1.10.3.-" evidence="13"/>
<feature type="transmembrane region" description="Helical" evidence="12">
    <location>
        <begin position="34"/>
        <end position="58"/>
    </location>
</feature>
<sequence length="462" mass="51029">MDGILLAATEVVGKLGESDQQHLVWARELQAMSFVFHIPLVAFGIAFPAIVVFMEGLYLRTGKAHYRALAKRWSKVMITLFAVGVVTGTILSFEFGLLWPNFMATWGDVFGLAFGLEGFSFFIEAIFIAIYVYGWDRIPARTHIMLGIPIIITGITGSLTVIAVNGWMNHPVGFDLSSSGVVSNVRPWEALFNDFFWHELAHMYFAGYMVCGFLVAGVYAFAWLRGQRSAYVRAGMLVPLTVACLASPMQVVLGDWAGRTVAEKQPVKLATFEGLPKTEAGAPFHILGWYEKSTQQVKWAIEIPDLLSILADHDPHGVVQGLDSVPANDRPGPINVVRYAFQTMIGIGTLLAAMGVFYAAVWWRKRRPPRSKWFYRLVVAAGPMALVAMIAGWVTTEVGRQPWVVYQIMRVENAVTDAGGLPIAFFAALAIYLSLAVTVFWLLRRLARNPPEVEVPGPVEAS</sequence>
<keyword evidence="3 12" id="KW-0813">Transport</keyword>
<evidence type="ECO:0000256" key="1">
    <source>
        <dbReference type="ARBA" id="ARBA00004651"/>
    </source>
</evidence>
<dbReference type="PANTHER" id="PTHR30365">
    <property type="entry name" value="CYTOCHROME D UBIQUINOL OXIDASE"/>
    <property type="match status" value="1"/>
</dbReference>
<dbReference type="GO" id="GO:0005886">
    <property type="term" value="C:plasma membrane"/>
    <property type="evidence" value="ECO:0007669"/>
    <property type="project" value="UniProtKB-SubCell"/>
</dbReference>
<evidence type="ECO:0000256" key="11">
    <source>
        <dbReference type="ARBA" id="ARBA00023136"/>
    </source>
</evidence>
<feature type="transmembrane region" description="Helical" evidence="12">
    <location>
        <begin position="234"/>
        <end position="253"/>
    </location>
</feature>
<dbReference type="PANTHER" id="PTHR30365:SF14">
    <property type="entry name" value="CYTOCHROME BD MENAQUINOL OXIDASE SUBUNIT I-RELATED"/>
    <property type="match status" value="1"/>
</dbReference>
<dbReference type="GO" id="GO:0009055">
    <property type="term" value="F:electron transfer activity"/>
    <property type="evidence" value="ECO:0007669"/>
    <property type="project" value="UniProtKB-UniRule"/>
</dbReference>
<evidence type="ECO:0000256" key="3">
    <source>
        <dbReference type="ARBA" id="ARBA00022448"/>
    </source>
</evidence>
<dbReference type="GO" id="GO:0070069">
    <property type="term" value="C:cytochrome complex"/>
    <property type="evidence" value="ECO:0007669"/>
    <property type="project" value="UniProtKB-UniRule"/>
</dbReference>
<keyword evidence="13" id="KW-0560">Oxidoreductase</keyword>
<dbReference type="AlphaFoldDB" id="A0A9E6XZC4"/>
<keyword evidence="14" id="KW-1185">Reference proteome</keyword>
<keyword evidence="9 12" id="KW-1133">Transmembrane helix</keyword>
<feature type="transmembrane region" description="Helical" evidence="12">
    <location>
        <begin position="373"/>
        <end position="394"/>
    </location>
</feature>
<evidence type="ECO:0000313" key="14">
    <source>
        <dbReference type="Proteomes" id="UP001162834"/>
    </source>
</evidence>
<evidence type="ECO:0000256" key="12">
    <source>
        <dbReference type="PIRNR" id="PIRNR006446"/>
    </source>
</evidence>
<dbReference type="KEGG" id="sbae:DSM104329_03229"/>
<keyword evidence="4 12" id="KW-1003">Cell membrane</keyword>
<feature type="transmembrane region" description="Helical" evidence="12">
    <location>
        <begin position="111"/>
        <end position="134"/>
    </location>
</feature>
<feature type="transmembrane region" description="Helical" evidence="12">
    <location>
        <begin position="423"/>
        <end position="443"/>
    </location>
</feature>
<dbReference type="Pfam" id="PF01654">
    <property type="entry name" value="Cyt_bd_oxida_I"/>
    <property type="match status" value="1"/>
</dbReference>
<keyword evidence="5 12" id="KW-0349">Heme</keyword>
<dbReference type="GO" id="GO:0020037">
    <property type="term" value="F:heme binding"/>
    <property type="evidence" value="ECO:0007669"/>
    <property type="project" value="TreeGrafter"/>
</dbReference>
<keyword evidence="10 12" id="KW-0408">Iron</keyword>
<organism evidence="13 14">
    <name type="scientific">Capillimicrobium parvum</name>
    <dbReference type="NCBI Taxonomy" id="2884022"/>
    <lineage>
        <taxon>Bacteria</taxon>
        <taxon>Bacillati</taxon>
        <taxon>Actinomycetota</taxon>
        <taxon>Thermoleophilia</taxon>
        <taxon>Solirubrobacterales</taxon>
        <taxon>Capillimicrobiaceae</taxon>
        <taxon>Capillimicrobium</taxon>
    </lineage>
</organism>
<feature type="transmembrane region" description="Helical" evidence="12">
    <location>
        <begin position="146"/>
        <end position="168"/>
    </location>
</feature>
<gene>
    <name evidence="13" type="primary">ythA_1</name>
    <name evidence="13" type="ORF">DSM104329_03229</name>
</gene>
<evidence type="ECO:0000256" key="7">
    <source>
        <dbReference type="ARBA" id="ARBA00022723"/>
    </source>
</evidence>
<dbReference type="RefSeq" id="WP_259310882.1">
    <property type="nucleotide sequence ID" value="NZ_CP087164.1"/>
</dbReference>
<dbReference type="GO" id="GO:0016682">
    <property type="term" value="F:oxidoreductase activity, acting on diphenols and related substances as donors, oxygen as acceptor"/>
    <property type="evidence" value="ECO:0007669"/>
    <property type="project" value="TreeGrafter"/>
</dbReference>
<dbReference type="Proteomes" id="UP001162834">
    <property type="component" value="Chromosome"/>
</dbReference>
<accession>A0A9E6XZC4</accession>
<evidence type="ECO:0000313" key="13">
    <source>
        <dbReference type="EMBL" id="UGS36818.1"/>
    </source>
</evidence>
<name>A0A9E6XZC4_9ACTN</name>
<evidence type="ECO:0000256" key="10">
    <source>
        <dbReference type="ARBA" id="ARBA00023004"/>
    </source>
</evidence>
<dbReference type="PIRSF" id="PIRSF006446">
    <property type="entry name" value="Cyt_quinol_oxidase_1"/>
    <property type="match status" value="1"/>
</dbReference>
<feature type="transmembrane region" description="Helical" evidence="12">
    <location>
        <begin position="339"/>
        <end position="361"/>
    </location>
</feature>
<keyword evidence="6 12" id="KW-0812">Transmembrane</keyword>
<dbReference type="GO" id="GO:0019646">
    <property type="term" value="P:aerobic electron transport chain"/>
    <property type="evidence" value="ECO:0007669"/>
    <property type="project" value="InterPro"/>
</dbReference>
<evidence type="ECO:0000256" key="4">
    <source>
        <dbReference type="ARBA" id="ARBA00022475"/>
    </source>
</evidence>
<evidence type="ECO:0000256" key="6">
    <source>
        <dbReference type="ARBA" id="ARBA00022692"/>
    </source>
</evidence>
<dbReference type="InterPro" id="IPR002585">
    <property type="entry name" value="Cyt-d_ubiquinol_oxidase_su_1"/>
</dbReference>
<dbReference type="GO" id="GO:0046872">
    <property type="term" value="F:metal ion binding"/>
    <property type="evidence" value="ECO:0007669"/>
    <property type="project" value="UniProtKB-UniRule"/>
</dbReference>
<comment type="similarity">
    <text evidence="2 12">Belongs to the cytochrome ubiquinol oxidase subunit 1 family.</text>
</comment>
<feature type="transmembrane region" description="Helical" evidence="12">
    <location>
        <begin position="201"/>
        <end position="222"/>
    </location>
</feature>
<evidence type="ECO:0000256" key="9">
    <source>
        <dbReference type="ARBA" id="ARBA00022989"/>
    </source>
</evidence>
<dbReference type="EMBL" id="CP087164">
    <property type="protein sequence ID" value="UGS36818.1"/>
    <property type="molecule type" value="Genomic_DNA"/>
</dbReference>